<dbReference type="InterPro" id="IPR012223">
    <property type="entry name" value="TEII"/>
</dbReference>
<evidence type="ECO:0000313" key="5">
    <source>
        <dbReference type="Proteomes" id="UP000325787"/>
    </source>
</evidence>
<dbReference type="OrthoDB" id="4169718at2"/>
<dbReference type="AlphaFoldDB" id="A0A5Q0H607"/>
<dbReference type="KEGG" id="ssyi:EKG83_30690"/>
<proteinExistence type="inferred from homology"/>
<dbReference type="InterPro" id="IPR020802">
    <property type="entry name" value="TesA-like"/>
</dbReference>
<keyword evidence="5" id="KW-1185">Reference proteome</keyword>
<dbReference type="Pfam" id="PF00975">
    <property type="entry name" value="Thioesterase"/>
    <property type="match status" value="1"/>
</dbReference>
<accession>A0A5Q0H607</accession>
<sequence>MRVADRGTVWVTSFADVPDPVCELVCFPHAGGGSSVFQTWQRHTDVLRVSAVRLPGRESRLREPAIADLDALVDALAAALSGLTGRPYAFYGHSMGALVAYELTRRLRAEGLPLPRGLFVAGMDAPQRLDLDRAHDLPRDELVAWLVGVNGLDAEVLEYPALIDLMLPTIRADLAVVENYEHRRQPPLPVPIHVLRGRGDVQVSVEGSGGWAELTSAGCAVTDLDGDHFFVQHNERRIVSLIESDLVGEGARR</sequence>
<feature type="domain" description="Thioesterase TesA-like" evidence="3">
    <location>
        <begin position="25"/>
        <end position="246"/>
    </location>
</feature>
<comment type="similarity">
    <text evidence="1">Belongs to the thioesterase family.</text>
</comment>
<dbReference type="InterPro" id="IPR029058">
    <property type="entry name" value="AB_hydrolase_fold"/>
</dbReference>
<dbReference type="GO" id="GO:0008610">
    <property type="term" value="P:lipid biosynthetic process"/>
    <property type="evidence" value="ECO:0007669"/>
    <property type="project" value="TreeGrafter"/>
</dbReference>
<organism evidence="4 5">
    <name type="scientific">Saccharothrix syringae</name>
    <name type="common">Nocardiopsis syringae</name>
    <dbReference type="NCBI Taxonomy" id="103733"/>
    <lineage>
        <taxon>Bacteria</taxon>
        <taxon>Bacillati</taxon>
        <taxon>Actinomycetota</taxon>
        <taxon>Actinomycetes</taxon>
        <taxon>Pseudonocardiales</taxon>
        <taxon>Pseudonocardiaceae</taxon>
        <taxon>Saccharothrix</taxon>
    </lineage>
</organism>
<dbReference type="SMART" id="SM00824">
    <property type="entry name" value="PKS_TE"/>
    <property type="match status" value="1"/>
</dbReference>
<evidence type="ECO:0000313" key="4">
    <source>
        <dbReference type="EMBL" id="QFZ21172.1"/>
    </source>
</evidence>
<dbReference type="PANTHER" id="PTHR11487">
    <property type="entry name" value="THIOESTERASE"/>
    <property type="match status" value="1"/>
</dbReference>
<dbReference type="Proteomes" id="UP000325787">
    <property type="component" value="Chromosome"/>
</dbReference>
<name>A0A5Q0H607_SACSY</name>
<protein>
    <submittedName>
        <fullName evidence="4">Thioesterase</fullName>
    </submittedName>
</protein>
<evidence type="ECO:0000256" key="1">
    <source>
        <dbReference type="ARBA" id="ARBA00007169"/>
    </source>
</evidence>
<dbReference type="GO" id="GO:0016787">
    <property type="term" value="F:hydrolase activity"/>
    <property type="evidence" value="ECO:0007669"/>
    <property type="project" value="UniProtKB-KW"/>
</dbReference>
<dbReference type="EMBL" id="CP034550">
    <property type="protein sequence ID" value="QFZ21172.1"/>
    <property type="molecule type" value="Genomic_DNA"/>
</dbReference>
<dbReference type="SUPFAM" id="SSF53474">
    <property type="entry name" value="alpha/beta-Hydrolases"/>
    <property type="match status" value="1"/>
</dbReference>
<dbReference type="Gene3D" id="3.40.50.1820">
    <property type="entry name" value="alpha/beta hydrolase"/>
    <property type="match status" value="1"/>
</dbReference>
<evidence type="ECO:0000256" key="2">
    <source>
        <dbReference type="ARBA" id="ARBA00022801"/>
    </source>
</evidence>
<dbReference type="InterPro" id="IPR001031">
    <property type="entry name" value="Thioesterase"/>
</dbReference>
<dbReference type="PANTHER" id="PTHR11487:SF0">
    <property type="entry name" value="S-ACYL FATTY ACID SYNTHASE THIOESTERASE, MEDIUM CHAIN"/>
    <property type="match status" value="1"/>
</dbReference>
<evidence type="ECO:0000259" key="3">
    <source>
        <dbReference type="SMART" id="SM00824"/>
    </source>
</evidence>
<reference evidence="5" key="1">
    <citation type="journal article" date="2021" name="Curr. Microbiol.">
        <title>Complete genome of nocamycin-producing strain Saccharothrix syringae NRRL B-16468 reveals the biosynthetic potential for secondary metabolites.</title>
        <authorList>
            <person name="Mo X."/>
            <person name="Yang S."/>
        </authorList>
    </citation>
    <scope>NUCLEOTIDE SEQUENCE [LARGE SCALE GENOMIC DNA]</scope>
    <source>
        <strain evidence="5">ATCC 51364 / DSM 43886 / JCM 6844 / KCTC 9398 / NBRC 14523 / NRRL B-16468 / INA 2240</strain>
    </source>
</reference>
<keyword evidence="2" id="KW-0378">Hydrolase</keyword>
<gene>
    <name evidence="4" type="ORF">EKG83_30690</name>
</gene>